<gene>
    <name evidence="6" type="ORF">ENE74_16440</name>
</gene>
<dbReference type="Gene3D" id="3.30.360.10">
    <property type="entry name" value="Dihydrodipicolinate Reductase, domain 2"/>
    <property type="match status" value="1"/>
</dbReference>
<dbReference type="InterPro" id="IPR015426">
    <property type="entry name" value="Acetylaldehyde_DH_C"/>
</dbReference>
<evidence type="ECO:0000313" key="6">
    <source>
        <dbReference type="EMBL" id="RVT39160.1"/>
    </source>
</evidence>
<dbReference type="SUPFAM" id="SSF51735">
    <property type="entry name" value="NAD(P)-binding Rossmann-fold domains"/>
    <property type="match status" value="1"/>
</dbReference>
<feature type="domain" description="Semialdehyde dehydrogenase NAD-binding" evidence="5">
    <location>
        <begin position="5"/>
        <end position="121"/>
    </location>
</feature>
<feature type="binding site" evidence="4">
    <location>
        <begin position="11"/>
        <end position="14"/>
    </location>
    <ligand>
        <name>NAD(+)</name>
        <dbReference type="ChEBI" id="CHEBI:57540"/>
    </ligand>
</feature>
<evidence type="ECO:0000256" key="4">
    <source>
        <dbReference type="HAMAP-Rule" id="MF_01657"/>
    </source>
</evidence>
<sequence length="317" mass="33542">MVRVKAAIIGSGNIGTDLMIKMIRYPQNMELVAVVGIDPASEGLAMAREHGIATTHDGIEGLRRLPCYAEIGIAFDATSAYAHKVHDAALRADGIQVVDLTPAAIGPFTVPPVNIDAHLDQPNVNMVTCGGQATIPMVAAVTRVSDKVHYAEIVASVSSRSAGPGTRANIDEFTRTTARAIEVVGGAARGKAIIILNPAEPPMIMRDTVFTLSEGGTEEAIRQSVAEMVCEVQKYVPGYRLKQEVQFERFGGNAPLRIPGMGEFTGIKSMIMLEVEGAGDYLPSYSGNLDIMTAAAKATGELIAARRMALVHTGKAA</sequence>
<dbReference type="GO" id="GO:0008774">
    <property type="term" value="F:acetaldehyde dehydrogenase (acetylating) activity"/>
    <property type="evidence" value="ECO:0007669"/>
    <property type="project" value="UniProtKB-UniRule"/>
</dbReference>
<dbReference type="NCBIfam" id="TIGR03215">
    <property type="entry name" value="ac_ald_DH_ac"/>
    <property type="match status" value="1"/>
</dbReference>
<name>A0A437J3V6_9SPHN</name>
<dbReference type="Pfam" id="PF01118">
    <property type="entry name" value="Semialdhyde_dh"/>
    <property type="match status" value="1"/>
</dbReference>
<dbReference type="NCBIfam" id="NF006157">
    <property type="entry name" value="PRK08300.1"/>
    <property type="match status" value="1"/>
</dbReference>
<dbReference type="Pfam" id="PF09290">
    <property type="entry name" value="AcetDehyd-dimer"/>
    <property type="match status" value="1"/>
</dbReference>
<protein>
    <recommendedName>
        <fullName evidence="4">Acetaldehyde dehydrogenase</fullName>
        <ecNumber evidence="4">1.2.1.10</ecNumber>
    </recommendedName>
    <alternativeName>
        <fullName evidence="4">Acetaldehyde dehydrogenase [acetylating]</fullName>
    </alternativeName>
</protein>
<evidence type="ECO:0000256" key="3">
    <source>
        <dbReference type="ARBA" id="ARBA00023027"/>
    </source>
</evidence>
<comment type="catalytic activity">
    <reaction evidence="4">
        <text>acetaldehyde + NAD(+) + CoA = acetyl-CoA + NADH + H(+)</text>
        <dbReference type="Rhea" id="RHEA:23288"/>
        <dbReference type="ChEBI" id="CHEBI:15343"/>
        <dbReference type="ChEBI" id="CHEBI:15378"/>
        <dbReference type="ChEBI" id="CHEBI:57287"/>
        <dbReference type="ChEBI" id="CHEBI:57288"/>
        <dbReference type="ChEBI" id="CHEBI:57540"/>
        <dbReference type="ChEBI" id="CHEBI:57945"/>
        <dbReference type="EC" id="1.2.1.10"/>
    </reaction>
</comment>
<dbReference type="Gene3D" id="3.40.50.720">
    <property type="entry name" value="NAD(P)-binding Rossmann-like Domain"/>
    <property type="match status" value="1"/>
</dbReference>
<comment type="caution">
    <text evidence="6">The sequence shown here is derived from an EMBL/GenBank/DDBJ whole genome shotgun (WGS) entry which is preliminary data.</text>
</comment>
<comment type="similarity">
    <text evidence="1 4">Belongs to the acetaldehyde dehydrogenase family.</text>
</comment>
<dbReference type="InterPro" id="IPR036291">
    <property type="entry name" value="NAD(P)-bd_dom_sf"/>
</dbReference>
<keyword evidence="7" id="KW-1185">Reference proteome</keyword>
<feature type="active site" description="Acyl-thioester intermediate" evidence="4">
    <location>
        <position position="129"/>
    </location>
</feature>
<evidence type="ECO:0000256" key="1">
    <source>
        <dbReference type="ARBA" id="ARBA00009244"/>
    </source>
</evidence>
<dbReference type="HAMAP" id="MF_01657">
    <property type="entry name" value="Ac_ald_DH_ac"/>
    <property type="match status" value="1"/>
</dbReference>
<dbReference type="Proteomes" id="UP000282977">
    <property type="component" value="Unassembled WGS sequence"/>
</dbReference>
<dbReference type="InterPro" id="IPR000534">
    <property type="entry name" value="Semialdehyde_DH_NAD-bd"/>
</dbReference>
<keyword evidence="3 4" id="KW-0520">NAD</keyword>
<dbReference type="SMART" id="SM00859">
    <property type="entry name" value="Semialdhyde_dh"/>
    <property type="match status" value="1"/>
</dbReference>
<evidence type="ECO:0000256" key="2">
    <source>
        <dbReference type="ARBA" id="ARBA00022797"/>
    </source>
</evidence>
<dbReference type="SUPFAM" id="SSF55347">
    <property type="entry name" value="Glyceraldehyde-3-phosphate dehydrogenase-like, C-terminal domain"/>
    <property type="match status" value="1"/>
</dbReference>
<feature type="binding site" evidence="4">
    <location>
        <begin position="161"/>
        <end position="169"/>
    </location>
    <ligand>
        <name>NAD(+)</name>
        <dbReference type="ChEBI" id="CHEBI:57540"/>
    </ligand>
</feature>
<keyword evidence="4 6" id="KW-0560">Oxidoreductase</keyword>
<dbReference type="EMBL" id="RZUL01000010">
    <property type="protein sequence ID" value="RVT39160.1"/>
    <property type="molecule type" value="Genomic_DNA"/>
</dbReference>
<dbReference type="InterPro" id="IPR003361">
    <property type="entry name" value="Acetaldehyde_dehydrogenase"/>
</dbReference>
<keyword evidence="2 4" id="KW-0058">Aromatic hydrocarbons catabolism</keyword>
<dbReference type="AlphaFoldDB" id="A0A437J3V6"/>
<proteinExistence type="inferred from homology"/>
<reference evidence="6 7" key="1">
    <citation type="submission" date="2019-01" db="EMBL/GenBank/DDBJ databases">
        <authorList>
            <person name="Chen W.-M."/>
        </authorList>
    </citation>
    <scope>NUCLEOTIDE SEQUENCE [LARGE SCALE GENOMIC DNA]</scope>
    <source>
        <strain evidence="6 7">TLA-22</strain>
    </source>
</reference>
<dbReference type="CDD" id="cd23933">
    <property type="entry name" value="ALDH_C"/>
    <property type="match status" value="1"/>
</dbReference>
<dbReference type="RefSeq" id="WP_127691962.1">
    <property type="nucleotide sequence ID" value="NZ_RZUL01000010.1"/>
</dbReference>
<evidence type="ECO:0000313" key="7">
    <source>
        <dbReference type="Proteomes" id="UP000282977"/>
    </source>
</evidence>
<accession>A0A437J3V6</accession>
<organism evidence="6 7">
    <name type="scientific">Sphingobium algorifonticola</name>
    <dbReference type="NCBI Taxonomy" id="2008318"/>
    <lineage>
        <taxon>Bacteria</taxon>
        <taxon>Pseudomonadati</taxon>
        <taxon>Pseudomonadota</taxon>
        <taxon>Alphaproteobacteria</taxon>
        <taxon>Sphingomonadales</taxon>
        <taxon>Sphingomonadaceae</taxon>
        <taxon>Sphingobium</taxon>
    </lineage>
</organism>
<dbReference type="PIRSF" id="PIRSF015689">
    <property type="entry name" value="Actaldh_dh_actl"/>
    <property type="match status" value="1"/>
</dbReference>
<dbReference type="GO" id="GO:0051287">
    <property type="term" value="F:NAD binding"/>
    <property type="evidence" value="ECO:0007669"/>
    <property type="project" value="UniProtKB-UniRule"/>
</dbReference>
<feature type="binding site" evidence="4">
    <location>
        <position position="288"/>
    </location>
    <ligand>
        <name>NAD(+)</name>
        <dbReference type="ChEBI" id="CHEBI:57540"/>
    </ligand>
</feature>
<dbReference type="EC" id="1.2.1.10" evidence="4"/>
<evidence type="ECO:0000259" key="5">
    <source>
        <dbReference type="SMART" id="SM00859"/>
    </source>
</evidence>
<dbReference type="OrthoDB" id="9786743at2"/>